<evidence type="ECO:0000256" key="2">
    <source>
        <dbReference type="ARBA" id="ARBA00022737"/>
    </source>
</evidence>
<dbReference type="EMBL" id="JACHOC010000002">
    <property type="protein sequence ID" value="MBB4621671.1"/>
    <property type="molecule type" value="Genomic_DNA"/>
</dbReference>
<dbReference type="SMART" id="SM00612">
    <property type="entry name" value="Kelch"/>
    <property type="match status" value="2"/>
</dbReference>
<dbReference type="PANTHER" id="PTHR45632:SF3">
    <property type="entry name" value="KELCH-LIKE PROTEIN 32"/>
    <property type="match status" value="1"/>
</dbReference>
<dbReference type="SUPFAM" id="SSF117281">
    <property type="entry name" value="Kelch motif"/>
    <property type="match status" value="2"/>
</dbReference>
<name>A0ABR6KJR6_9BACT</name>
<keyword evidence="5" id="KW-1185">Reference proteome</keyword>
<dbReference type="Gene3D" id="2.60.40.10">
    <property type="entry name" value="Immunoglobulins"/>
    <property type="match status" value="1"/>
</dbReference>
<dbReference type="PROSITE" id="PS51257">
    <property type="entry name" value="PROKAR_LIPOPROTEIN"/>
    <property type="match status" value="1"/>
</dbReference>
<dbReference type="InterPro" id="IPR003961">
    <property type="entry name" value="FN3_dom"/>
</dbReference>
<dbReference type="Proteomes" id="UP000533637">
    <property type="component" value="Unassembled WGS sequence"/>
</dbReference>
<accession>A0ABR6KJR6</accession>
<evidence type="ECO:0000256" key="1">
    <source>
        <dbReference type="ARBA" id="ARBA00022441"/>
    </source>
</evidence>
<dbReference type="SUPFAM" id="SSF49265">
    <property type="entry name" value="Fibronectin type III"/>
    <property type="match status" value="2"/>
</dbReference>
<dbReference type="Pfam" id="PF01344">
    <property type="entry name" value="Kelch_1"/>
    <property type="match status" value="1"/>
</dbReference>
<dbReference type="RefSeq" id="WP_122373067.1">
    <property type="nucleotide sequence ID" value="NZ_BMPB01000002.1"/>
</dbReference>
<organism evidence="4 5">
    <name type="scientific">Parabacteroides faecis</name>
    <dbReference type="NCBI Taxonomy" id="1217282"/>
    <lineage>
        <taxon>Bacteria</taxon>
        <taxon>Pseudomonadati</taxon>
        <taxon>Bacteroidota</taxon>
        <taxon>Bacteroidia</taxon>
        <taxon>Bacteroidales</taxon>
        <taxon>Tannerellaceae</taxon>
        <taxon>Parabacteroides</taxon>
    </lineage>
</organism>
<reference evidence="4 5" key="1">
    <citation type="submission" date="2020-08" db="EMBL/GenBank/DDBJ databases">
        <title>Genomic Encyclopedia of Type Strains, Phase IV (KMG-IV): sequencing the most valuable type-strain genomes for metagenomic binning, comparative biology and taxonomic classification.</title>
        <authorList>
            <person name="Goeker M."/>
        </authorList>
    </citation>
    <scope>NUCLEOTIDE SEQUENCE [LARGE SCALE GENOMIC DNA]</scope>
    <source>
        <strain evidence="4 5">DSM 102983</strain>
    </source>
</reference>
<dbReference type="InterPro" id="IPR013783">
    <property type="entry name" value="Ig-like_fold"/>
</dbReference>
<dbReference type="PROSITE" id="PS50853">
    <property type="entry name" value="FN3"/>
    <property type="match status" value="1"/>
</dbReference>
<evidence type="ECO:0000313" key="5">
    <source>
        <dbReference type="Proteomes" id="UP000533637"/>
    </source>
</evidence>
<gene>
    <name evidence="4" type="ORF">GGQ57_001565</name>
</gene>
<evidence type="ECO:0000259" key="3">
    <source>
        <dbReference type="PROSITE" id="PS50853"/>
    </source>
</evidence>
<sequence>MKQLYFLLTIFSLLLSGCLEDPDMNTGLQNALKPEFEKFSGDDITKTATTIVAKATIKKENGSPVTERGFQYWEENSTNIQKETDKEKEGKGTYSLTMDQLIDGATYMICPYAINGVGTSYGDTIKVNTNRGTGRVKTTTIEDEAINATSVNVKGIIAEKGEGEYEDYGFRLFNAEKDTTFNKEKGVELRDDSVLVYTIEGLEPNTEYFVEAYAKNKFGTFSSDGKVKFTTKDGLPQLGSISLKEDAGYDYAILRAELVCEGDSAVKEFGFCWGTDNRTPGRPNIEQDDTVRALSLDADNFFEATIKNLSAATNYYVIAYATNAFGTRYSNDTIRVVTKRDLPTIFLNESSTYVISAGVVTIGGELQSEGKTPVSELAVYYSSSTKTPGPENYEGKKEFKTTDLDENNKFTVTLENIKGGKEYYVRAYATNESGSAPSNEIQKFTTPSIFGEDLATFPGSGRVEFSTFCVNSQIYILGGYSGTGYIKELYGYSPSVNKWAALSSYNENVYGASVCTQDDHVYSVGGRTNSKWFTELYTYENNSWSSFASMDSKMECIFPTSFVYKDSIILIGGERAVTVPESKSSMEVQDTIYRYDMVNKEWIGCGNFPVPIKSGVSITSGDSVFVGLGSISKDNSYERGLWLNTSGNWEDWAELADAPTGMGNVSSGILFKDCLYYIDNAGIIWRFSLATKEWSKMSSFPRKLDNPPVDYRIFLLDDTIYIFLINYYYSYLKIYDPLWDVPQEQK</sequence>
<dbReference type="PANTHER" id="PTHR45632">
    <property type="entry name" value="LD33804P"/>
    <property type="match status" value="1"/>
</dbReference>
<dbReference type="InterPro" id="IPR006652">
    <property type="entry name" value="Kelch_1"/>
</dbReference>
<protein>
    <recommendedName>
        <fullName evidence="3">Fibronectin type-III domain-containing protein</fullName>
    </recommendedName>
</protein>
<feature type="domain" description="Fibronectin type-III" evidence="3">
    <location>
        <begin position="137"/>
        <end position="234"/>
    </location>
</feature>
<comment type="caution">
    <text evidence="4">The sequence shown here is derived from an EMBL/GenBank/DDBJ whole genome shotgun (WGS) entry which is preliminary data.</text>
</comment>
<dbReference type="Gene3D" id="2.120.10.80">
    <property type="entry name" value="Kelch-type beta propeller"/>
    <property type="match status" value="1"/>
</dbReference>
<dbReference type="InterPro" id="IPR036116">
    <property type="entry name" value="FN3_sf"/>
</dbReference>
<keyword evidence="2" id="KW-0677">Repeat</keyword>
<proteinExistence type="predicted"/>
<dbReference type="InterPro" id="IPR015915">
    <property type="entry name" value="Kelch-typ_b-propeller"/>
</dbReference>
<keyword evidence="1" id="KW-0880">Kelch repeat</keyword>
<evidence type="ECO:0000313" key="4">
    <source>
        <dbReference type="EMBL" id="MBB4621671.1"/>
    </source>
</evidence>